<feature type="transmembrane region" description="Helical" evidence="2">
    <location>
        <begin position="178"/>
        <end position="201"/>
    </location>
</feature>
<protein>
    <submittedName>
        <fullName evidence="3">Uncharacterized protein</fullName>
    </submittedName>
</protein>
<feature type="compositionally biased region" description="Basic and acidic residues" evidence="1">
    <location>
        <begin position="1"/>
        <end position="14"/>
    </location>
</feature>
<dbReference type="SUPFAM" id="SSF103473">
    <property type="entry name" value="MFS general substrate transporter"/>
    <property type="match status" value="1"/>
</dbReference>
<dbReference type="InterPro" id="IPR050327">
    <property type="entry name" value="Proton-linked_MCT"/>
</dbReference>
<feature type="transmembrane region" description="Helical" evidence="2">
    <location>
        <begin position="243"/>
        <end position="262"/>
    </location>
</feature>
<feature type="transmembrane region" description="Helical" evidence="2">
    <location>
        <begin position="208"/>
        <end position="228"/>
    </location>
</feature>
<dbReference type="AlphaFoldDB" id="A0A7M6DQT2"/>
<feature type="compositionally biased region" description="Basic and acidic residues" evidence="1">
    <location>
        <begin position="508"/>
        <end position="521"/>
    </location>
</feature>
<proteinExistence type="predicted"/>
<evidence type="ECO:0000313" key="4">
    <source>
        <dbReference type="Proteomes" id="UP000594262"/>
    </source>
</evidence>
<feature type="region of interest" description="Disordered" evidence="1">
    <location>
        <begin position="508"/>
        <end position="538"/>
    </location>
</feature>
<organism evidence="3 4">
    <name type="scientific">Clytia hemisphaerica</name>
    <dbReference type="NCBI Taxonomy" id="252671"/>
    <lineage>
        <taxon>Eukaryota</taxon>
        <taxon>Metazoa</taxon>
        <taxon>Cnidaria</taxon>
        <taxon>Hydrozoa</taxon>
        <taxon>Hydroidolina</taxon>
        <taxon>Leptothecata</taxon>
        <taxon>Obeliida</taxon>
        <taxon>Clytiidae</taxon>
        <taxon>Clytia</taxon>
    </lineage>
</organism>
<feature type="transmembrane region" description="Helical" evidence="2">
    <location>
        <begin position="348"/>
        <end position="364"/>
    </location>
</feature>
<dbReference type="OrthoDB" id="6499973at2759"/>
<dbReference type="GO" id="GO:0022857">
    <property type="term" value="F:transmembrane transporter activity"/>
    <property type="evidence" value="ECO:0007669"/>
    <property type="project" value="InterPro"/>
</dbReference>
<feature type="transmembrane region" description="Helical" evidence="2">
    <location>
        <begin position="376"/>
        <end position="397"/>
    </location>
</feature>
<keyword evidence="4" id="KW-1185">Reference proteome</keyword>
<evidence type="ECO:0000313" key="3">
    <source>
        <dbReference type="EnsemblMetazoa" id="CLYHEMP023260.1"/>
    </source>
</evidence>
<feature type="transmembrane region" description="Helical" evidence="2">
    <location>
        <begin position="466"/>
        <end position="490"/>
    </location>
</feature>
<feature type="region of interest" description="Disordered" evidence="1">
    <location>
        <begin position="266"/>
        <end position="290"/>
    </location>
</feature>
<dbReference type="Proteomes" id="UP000594262">
    <property type="component" value="Unplaced"/>
</dbReference>
<reference evidence="3" key="1">
    <citation type="submission" date="2021-01" db="UniProtKB">
        <authorList>
            <consortium name="EnsemblMetazoa"/>
        </authorList>
    </citation>
    <scope>IDENTIFICATION</scope>
</reference>
<feature type="transmembrane region" description="Helical" evidence="2">
    <location>
        <begin position="311"/>
        <end position="328"/>
    </location>
</feature>
<evidence type="ECO:0000256" key="1">
    <source>
        <dbReference type="SAM" id="MobiDB-lite"/>
    </source>
</evidence>
<feature type="region of interest" description="Disordered" evidence="1">
    <location>
        <begin position="561"/>
        <end position="588"/>
    </location>
</feature>
<name>A0A7M6DQT2_9CNID</name>
<dbReference type="Gene3D" id="1.20.1250.20">
    <property type="entry name" value="MFS general substrate transporter like domains"/>
    <property type="match status" value="1"/>
</dbReference>
<feature type="transmembrane region" description="Helical" evidence="2">
    <location>
        <begin position="122"/>
        <end position="143"/>
    </location>
</feature>
<feature type="transmembrane region" description="Helical" evidence="2">
    <location>
        <begin position="79"/>
        <end position="102"/>
    </location>
</feature>
<feature type="transmembrane region" description="Helical" evidence="2">
    <location>
        <begin position="155"/>
        <end position="172"/>
    </location>
</feature>
<evidence type="ECO:0000256" key="2">
    <source>
        <dbReference type="SAM" id="Phobius"/>
    </source>
</evidence>
<keyword evidence="2" id="KW-1133">Transmembrane helix</keyword>
<keyword evidence="2" id="KW-0472">Membrane</keyword>
<dbReference type="PANTHER" id="PTHR11360">
    <property type="entry name" value="MONOCARBOXYLATE TRANSPORTER"/>
    <property type="match status" value="1"/>
</dbReference>
<feature type="transmembrane region" description="Helical" evidence="2">
    <location>
        <begin position="437"/>
        <end position="460"/>
    </location>
</feature>
<dbReference type="CDD" id="cd17352">
    <property type="entry name" value="MFS_MCT_SLC16"/>
    <property type="match status" value="1"/>
</dbReference>
<keyword evidence="2" id="KW-0812">Transmembrane</keyword>
<dbReference type="InterPro" id="IPR036259">
    <property type="entry name" value="MFS_trans_sf"/>
</dbReference>
<dbReference type="PANTHER" id="PTHR11360:SF251">
    <property type="entry name" value="MAJOR FACILITATOR SUPERFAMILY (MFS) PROFILE DOMAIN-CONTAINING PROTEIN"/>
    <property type="match status" value="1"/>
</dbReference>
<feature type="compositionally biased region" description="Basic and acidic residues" evidence="1">
    <location>
        <begin position="30"/>
        <end position="47"/>
    </location>
</feature>
<feature type="compositionally biased region" description="Acidic residues" evidence="1">
    <location>
        <begin position="270"/>
        <end position="290"/>
    </location>
</feature>
<sequence>MNHHGSIDAMHDQAEEQSTSSTKESKKKSKENLNKDTEDSTLDDKNENNNLINNKDKKKSKKDKSNTSNRQPVSFKTKYFPWIVCATSFVVQFFVLGFYKAFGPVYVKLLQEEPEGYGGSPVATSWVASLSISTSYLSTPLSFEIIRRIKFRPAMLIGATLSGLGLLVSSFADSVYILYVTFGLLFGFGSSLCYSCSLLILPRYHTTYWALAHGIALAGNGLGGMGLSPANGMLLDSVGIKKGFRIMAAVSFGVLFTCGLVYETPPEKDPAEEENEEDDEEDVESLNEEDEERLLEEEVFYHDTIWKNKPLLIFLLSTYCLNFGYYVPYVHLVKLSLDEGVSKSQADLLPGLLSLAQSVGKVFIGKVFSYPSVNRIRAYQLSLVALCIATTFVPVLSKSYPGLLVYAIAFGFSDGCGQATNMIIIGDLAGKELLPKAYSTFLVCSASAFVVGPPIAGAVYTATGDYSIAFFMCGAMAFGSAVLLFPVTCIRDEEQFKYRAKRRKERAEAKKLREERKKMGLPEEEAPSTPKDHLSADKMKKIRQSQVSLLTRSWHSIDFKQHKSKSKESIRSRASRRNVDLNEVKVDA</sequence>
<accession>A0A7M6DQT2</accession>
<dbReference type="Pfam" id="PF07690">
    <property type="entry name" value="MFS_1"/>
    <property type="match status" value="1"/>
</dbReference>
<dbReference type="GeneID" id="136813586"/>
<dbReference type="EnsemblMetazoa" id="CLYHEMT023260.1">
    <property type="protein sequence ID" value="CLYHEMP023260.1"/>
    <property type="gene ID" value="CLYHEMG023260"/>
</dbReference>
<dbReference type="RefSeq" id="XP_066926188.1">
    <property type="nucleotide sequence ID" value="XM_067070087.1"/>
</dbReference>
<dbReference type="InterPro" id="IPR011701">
    <property type="entry name" value="MFS"/>
</dbReference>
<feature type="region of interest" description="Disordered" evidence="1">
    <location>
        <begin position="1"/>
        <end position="71"/>
    </location>
</feature>